<feature type="region of interest" description="Disordered" evidence="1">
    <location>
        <begin position="467"/>
        <end position="771"/>
    </location>
</feature>
<evidence type="ECO:0000313" key="3">
    <source>
        <dbReference type="EMBL" id="BBM83102.1"/>
    </source>
</evidence>
<evidence type="ECO:0000313" key="4">
    <source>
        <dbReference type="Proteomes" id="UP000326354"/>
    </source>
</evidence>
<reference evidence="3 4" key="1">
    <citation type="submission" date="2019-08" db="EMBL/GenBank/DDBJ databases">
        <title>Complete genome sequence of Candidatus Uab amorphum.</title>
        <authorList>
            <person name="Shiratori T."/>
            <person name="Suzuki S."/>
            <person name="Kakizawa Y."/>
            <person name="Ishida K."/>
        </authorList>
    </citation>
    <scope>NUCLEOTIDE SEQUENCE [LARGE SCALE GENOMIC DNA]</scope>
    <source>
        <strain evidence="3 4">SRT547</strain>
    </source>
</reference>
<feature type="compositionally biased region" description="Basic and acidic residues" evidence="1">
    <location>
        <begin position="762"/>
        <end position="771"/>
    </location>
</feature>
<dbReference type="EMBL" id="AP019860">
    <property type="protein sequence ID" value="BBM83102.1"/>
    <property type="molecule type" value="Genomic_DNA"/>
</dbReference>
<keyword evidence="2" id="KW-0472">Membrane</keyword>
<evidence type="ECO:0000256" key="2">
    <source>
        <dbReference type="SAM" id="Phobius"/>
    </source>
</evidence>
<sequence length="771" mass="88266">MNEASRSWSGPFAGQRVPINLNAIIIGFLAVLMLIAGVYVIELFSDEENLIARSTYFFFSCLGDNGVNTFQGIYAILPGSKLAFERVVQTPSYEAMAILFSWFLFVWAFFGGAINRIIAYHIAKQESMSISAAFKFSWKHKLSLFFTPIMLALVIAFFCSCNYIAGWLTFKFPLIGPILFVALFFLVILSSIFIVVLGIGLVFGFNLISSSICTEGCEGIEGVITSLQYIYSRPWSYMIYHGFVIVSCVFLLWIGGIFVHVTFNTSLVGNSEKISTYIFDENWKTVEVVKRKSVNNTVQEVSKAYYLSKEAYNKTYNTLATELQNQKDEEAKALLQEQLNGVQMYTASISDIWAYIQGVPTESYLWEKTSNEVEPRVRKMRLINFWHLDKFWTCIGVFLMIFYYGTQYFVYGYLVAYIFASSTLIYFLMRKEIDATDFDEVWEDDIEDIDDEVEDIDDEVEDVDEIEDEIEEDESSTGTAAMTSQKDEKKDESKPENKDSKEVAKKDEKDSANKEEKTPAKGEDKKDDKKTTLGKDSAKDESKKDVAKGDTKKDEPKPDNKTANKGESKLEKKDASKKDESKKDESKKDESKKDESKKDESKKDESKKDESKKDESKKDESKKDESKKDESKKDDSKKDDSKKDESKKDESKKDESKKDESKKDESKKDESKKDESKKDESKKDESKLEKKDTPSKDDSAKSESKKDEVKKDEKDNAKDETKKDEPKKEEKESTSRKVDRKEADSSTMAIPLIKRKPRKTSQKIDKNKFMD</sequence>
<feature type="transmembrane region" description="Helical" evidence="2">
    <location>
        <begin position="97"/>
        <end position="123"/>
    </location>
</feature>
<proteinExistence type="predicted"/>
<keyword evidence="2" id="KW-0812">Transmembrane</keyword>
<dbReference type="RefSeq" id="WP_151967318.1">
    <property type="nucleotide sequence ID" value="NZ_AP019860.1"/>
</dbReference>
<dbReference type="PANTHER" id="PTHR23280:SF21">
    <property type="entry name" value="PROTEIN 4.1 HOMOLOG"/>
    <property type="match status" value="1"/>
</dbReference>
<dbReference type="PANTHER" id="PTHR23280">
    <property type="entry name" value="4.1 G PROTEIN"/>
    <property type="match status" value="1"/>
</dbReference>
<feature type="compositionally biased region" description="Basic and acidic residues" evidence="1">
    <location>
        <begin position="485"/>
        <end position="744"/>
    </location>
</feature>
<organism evidence="3 4">
    <name type="scientific">Uabimicrobium amorphum</name>
    <dbReference type="NCBI Taxonomy" id="2596890"/>
    <lineage>
        <taxon>Bacteria</taxon>
        <taxon>Pseudomonadati</taxon>
        <taxon>Planctomycetota</taxon>
        <taxon>Candidatus Uabimicrobiia</taxon>
        <taxon>Candidatus Uabimicrobiales</taxon>
        <taxon>Candidatus Uabimicrobiaceae</taxon>
        <taxon>Candidatus Uabimicrobium</taxon>
    </lineage>
</organism>
<dbReference type="OrthoDB" id="260428at2"/>
<feature type="transmembrane region" description="Helical" evidence="2">
    <location>
        <begin position="144"/>
        <end position="165"/>
    </location>
</feature>
<dbReference type="GO" id="GO:0005856">
    <property type="term" value="C:cytoskeleton"/>
    <property type="evidence" value="ECO:0007669"/>
    <property type="project" value="TreeGrafter"/>
</dbReference>
<keyword evidence="4" id="KW-1185">Reference proteome</keyword>
<dbReference type="Proteomes" id="UP000326354">
    <property type="component" value="Chromosome"/>
</dbReference>
<feature type="transmembrane region" description="Helical" evidence="2">
    <location>
        <begin position="237"/>
        <end position="263"/>
    </location>
</feature>
<feature type="transmembrane region" description="Helical" evidence="2">
    <location>
        <begin position="385"/>
        <end position="404"/>
    </location>
</feature>
<name>A0A5S9F252_UABAM</name>
<accession>A0A5S9F252</accession>
<feature type="transmembrane region" description="Helical" evidence="2">
    <location>
        <begin position="177"/>
        <end position="205"/>
    </location>
</feature>
<dbReference type="KEGG" id="uam:UABAM_01453"/>
<protein>
    <submittedName>
        <fullName evidence="3">Germination protein GerIA</fullName>
    </submittedName>
</protein>
<feature type="transmembrane region" description="Helical" evidence="2">
    <location>
        <begin position="410"/>
        <end position="429"/>
    </location>
</feature>
<keyword evidence="2" id="KW-1133">Transmembrane helix</keyword>
<dbReference type="AlphaFoldDB" id="A0A5S9F252"/>
<dbReference type="GO" id="GO:0031032">
    <property type="term" value="P:actomyosin structure organization"/>
    <property type="evidence" value="ECO:0007669"/>
    <property type="project" value="TreeGrafter"/>
</dbReference>
<feature type="transmembrane region" description="Helical" evidence="2">
    <location>
        <begin position="20"/>
        <end position="44"/>
    </location>
</feature>
<feature type="transmembrane region" description="Helical" evidence="2">
    <location>
        <begin position="56"/>
        <end position="77"/>
    </location>
</feature>
<gene>
    <name evidence="3" type="ORF">UABAM_01453</name>
</gene>
<evidence type="ECO:0000256" key="1">
    <source>
        <dbReference type="SAM" id="MobiDB-lite"/>
    </source>
</evidence>